<feature type="region of interest" description="Disordered" evidence="1">
    <location>
        <begin position="109"/>
        <end position="256"/>
    </location>
</feature>
<dbReference type="Gene3D" id="3.30.70.100">
    <property type="match status" value="1"/>
</dbReference>
<evidence type="ECO:0000313" key="4">
    <source>
        <dbReference type="Proteomes" id="UP000605897"/>
    </source>
</evidence>
<evidence type="ECO:0000256" key="1">
    <source>
        <dbReference type="SAM" id="MobiDB-lite"/>
    </source>
</evidence>
<dbReference type="Pfam" id="PF07978">
    <property type="entry name" value="NIPSNAP"/>
    <property type="match status" value="1"/>
</dbReference>
<gene>
    <name evidence="3" type="ORF">GCM10017786_69990</name>
</gene>
<feature type="domain" description="NIPSNAP" evidence="2">
    <location>
        <begin position="5"/>
        <end position="100"/>
    </location>
</feature>
<feature type="compositionally biased region" description="Low complexity" evidence="1">
    <location>
        <begin position="175"/>
        <end position="185"/>
    </location>
</feature>
<dbReference type="SUPFAM" id="SSF54909">
    <property type="entry name" value="Dimeric alpha+beta barrel"/>
    <property type="match status" value="1"/>
</dbReference>
<organism evidence="3 4">
    <name type="scientific">Amycolatopsis deserti</name>
    <dbReference type="NCBI Taxonomy" id="185696"/>
    <lineage>
        <taxon>Bacteria</taxon>
        <taxon>Bacillati</taxon>
        <taxon>Actinomycetota</taxon>
        <taxon>Actinomycetes</taxon>
        <taxon>Pseudonocardiales</taxon>
        <taxon>Pseudonocardiaceae</taxon>
        <taxon>Amycolatopsis</taxon>
    </lineage>
</organism>
<sequence>MTELFELRRYTLRPGRRDELIALFDAQFVESQAEAGMRVYGQFRDLDDPDRFVWIRGFPEAARRAEALAAFYERHPAWLTHREAANATMVDSDDVLLLEPVTGGLEAARGAPAGVAGPAGRGTAAPEPLDSSGEGAAPLAVARGSGGGGAELPAVARGSGEGGTAAPETVDSRGDGAAPPGAAARSGGGDAAPPEATAHPGGEGTGPPMRSDGEGTIPLRDARRSGGGDAAPPEATAHPGGHGTGAAVRSGEESTGPPRVANFEIVVCYPDDPAAFAAYFQQELAPILTAAGAPPLASFQSSSRRNDYPRLPVREGERVFVWLTRSPAPVELLLLGRRPPERLRLAPTPGSWLR</sequence>
<dbReference type="InterPro" id="IPR012577">
    <property type="entry name" value="NIPSNAP"/>
</dbReference>
<comment type="caution">
    <text evidence="3">The sequence shown here is derived from an EMBL/GenBank/DDBJ whole genome shotgun (WGS) entry which is preliminary data.</text>
</comment>
<reference evidence="4" key="1">
    <citation type="journal article" date="2019" name="Int. J. Syst. Evol. Microbiol.">
        <title>The Global Catalogue of Microorganisms (GCM) 10K type strain sequencing project: providing services to taxonomists for standard genome sequencing and annotation.</title>
        <authorList>
            <consortium name="The Broad Institute Genomics Platform"/>
            <consortium name="The Broad Institute Genome Sequencing Center for Infectious Disease"/>
            <person name="Wu L."/>
            <person name="Ma J."/>
        </authorList>
    </citation>
    <scope>NUCLEOTIDE SEQUENCE [LARGE SCALE GENOMIC DNA]</scope>
    <source>
        <strain evidence="4">CGMCC 4.7677</strain>
    </source>
</reference>
<dbReference type="InterPro" id="IPR011008">
    <property type="entry name" value="Dimeric_a/b-barrel"/>
</dbReference>
<dbReference type="Proteomes" id="UP000605897">
    <property type="component" value="Unassembled WGS sequence"/>
</dbReference>
<dbReference type="EMBL" id="BNAU01000011">
    <property type="protein sequence ID" value="GHF25800.1"/>
    <property type="molecule type" value="Genomic_DNA"/>
</dbReference>
<proteinExistence type="predicted"/>
<evidence type="ECO:0000313" key="3">
    <source>
        <dbReference type="EMBL" id="GHF25800.1"/>
    </source>
</evidence>
<protein>
    <recommendedName>
        <fullName evidence="2">NIPSNAP domain-containing protein</fullName>
    </recommendedName>
</protein>
<keyword evidence="4" id="KW-1185">Reference proteome</keyword>
<evidence type="ECO:0000259" key="2">
    <source>
        <dbReference type="Pfam" id="PF07978"/>
    </source>
</evidence>
<feature type="compositionally biased region" description="Low complexity" evidence="1">
    <location>
        <begin position="109"/>
        <end position="126"/>
    </location>
</feature>
<name>A0ABQ3JFC1_9PSEU</name>
<dbReference type="RefSeq" id="WP_229874882.1">
    <property type="nucleotide sequence ID" value="NZ_BNAU01000011.1"/>
</dbReference>
<accession>A0ABQ3JFC1</accession>